<name>A0A1F7JIM6_9BACT</name>
<reference evidence="2 3" key="1">
    <citation type="journal article" date="2016" name="Nat. Commun.">
        <title>Thousands of microbial genomes shed light on interconnected biogeochemical processes in an aquifer system.</title>
        <authorList>
            <person name="Anantharaman K."/>
            <person name="Brown C.T."/>
            <person name="Hug L.A."/>
            <person name="Sharon I."/>
            <person name="Castelle C.J."/>
            <person name="Probst A.J."/>
            <person name="Thomas B.C."/>
            <person name="Singh A."/>
            <person name="Wilkins M.J."/>
            <person name="Karaoz U."/>
            <person name="Brodie E.L."/>
            <person name="Williams K.H."/>
            <person name="Hubbard S.S."/>
            <person name="Banfield J.F."/>
        </authorList>
    </citation>
    <scope>NUCLEOTIDE SEQUENCE [LARGE SCALE GENOMIC DNA]</scope>
</reference>
<sequence>MKIQIDQSGKIEDTARNTVIAYSNDKQKAILITRKTKRQMQETFRLCGAIRLFIYFTFAIGIYYLIEDLRGSSIIIIDLEYYGKDKIITRIINKLLDENHRPKHSIKFARIGNRPRVHYTAKNVFDGKKKANRTISFKELIKQIKKTDGRLRECFETLVGAQSRSVKHRISRNKLNVKTLKNKAKK</sequence>
<organism evidence="2 3">
    <name type="scientific">Candidatus Roizmanbacteria bacterium RIFCSPLOWO2_02_FULL_36_11</name>
    <dbReference type="NCBI Taxonomy" id="1802071"/>
    <lineage>
        <taxon>Bacteria</taxon>
        <taxon>Candidatus Roizmaniibacteriota</taxon>
    </lineage>
</organism>
<comment type="caution">
    <text evidence="2">The sequence shown here is derived from an EMBL/GenBank/DDBJ whole genome shotgun (WGS) entry which is preliminary data.</text>
</comment>
<feature type="transmembrane region" description="Helical" evidence="1">
    <location>
        <begin position="44"/>
        <end position="66"/>
    </location>
</feature>
<evidence type="ECO:0000313" key="3">
    <source>
        <dbReference type="Proteomes" id="UP000177418"/>
    </source>
</evidence>
<evidence type="ECO:0000256" key="1">
    <source>
        <dbReference type="SAM" id="Phobius"/>
    </source>
</evidence>
<gene>
    <name evidence="2" type="ORF">A3H78_01270</name>
</gene>
<dbReference type="EMBL" id="MGAV01000003">
    <property type="protein sequence ID" value="OGK55468.1"/>
    <property type="molecule type" value="Genomic_DNA"/>
</dbReference>
<protein>
    <submittedName>
        <fullName evidence="2">Uncharacterized protein</fullName>
    </submittedName>
</protein>
<dbReference type="AlphaFoldDB" id="A0A1F7JIM6"/>
<keyword evidence="1" id="KW-0812">Transmembrane</keyword>
<accession>A0A1F7JIM6</accession>
<keyword evidence="1" id="KW-0472">Membrane</keyword>
<keyword evidence="1" id="KW-1133">Transmembrane helix</keyword>
<evidence type="ECO:0000313" key="2">
    <source>
        <dbReference type="EMBL" id="OGK55468.1"/>
    </source>
</evidence>
<proteinExistence type="predicted"/>
<dbReference type="Proteomes" id="UP000177418">
    <property type="component" value="Unassembled WGS sequence"/>
</dbReference>